<dbReference type="Pfam" id="PF17936">
    <property type="entry name" value="Big_6"/>
    <property type="match status" value="1"/>
</dbReference>
<feature type="coiled-coil region" evidence="1">
    <location>
        <begin position="259"/>
        <end position="300"/>
    </location>
</feature>
<feature type="domain" description="Bacterial Ig" evidence="4">
    <location>
        <begin position="31"/>
        <end position="93"/>
    </location>
</feature>
<dbReference type="AlphaFoldDB" id="A0A6P1E8N2"/>
<evidence type="ECO:0000259" key="4">
    <source>
        <dbReference type="Pfam" id="PF17936"/>
    </source>
</evidence>
<accession>A0A6P1E8N2</accession>
<dbReference type="InterPro" id="IPR041498">
    <property type="entry name" value="Big_6"/>
</dbReference>
<proteinExistence type="predicted"/>
<dbReference type="SMR" id="A0A6P1E8N2"/>
<keyword evidence="1" id="KW-0175">Coiled coil</keyword>
<dbReference type="EMBL" id="CP047121">
    <property type="protein sequence ID" value="QHB51581.1"/>
    <property type="molecule type" value="Genomic_DNA"/>
</dbReference>
<protein>
    <recommendedName>
        <fullName evidence="4">Bacterial Ig domain-containing protein</fullName>
    </recommendedName>
</protein>
<evidence type="ECO:0000256" key="1">
    <source>
        <dbReference type="SAM" id="Coils"/>
    </source>
</evidence>
<evidence type="ECO:0000256" key="3">
    <source>
        <dbReference type="SAM" id="SignalP"/>
    </source>
</evidence>
<evidence type="ECO:0000313" key="6">
    <source>
        <dbReference type="Proteomes" id="UP000465035"/>
    </source>
</evidence>
<dbReference type="RefSeq" id="WP_003552840.1">
    <property type="nucleotide sequence ID" value="NZ_CABKOL010000106.1"/>
</dbReference>
<feature type="compositionally biased region" description="Low complexity" evidence="2">
    <location>
        <begin position="113"/>
        <end position="142"/>
    </location>
</feature>
<evidence type="ECO:0000313" key="5">
    <source>
        <dbReference type="EMBL" id="QHB51581.1"/>
    </source>
</evidence>
<dbReference type="Proteomes" id="UP000465035">
    <property type="component" value="Chromosome"/>
</dbReference>
<feature type="chain" id="PRO_5026672978" description="Bacterial Ig domain-containing protein" evidence="3">
    <location>
        <begin position="24"/>
        <end position="401"/>
    </location>
</feature>
<sequence>MNKYVLSALVVPVALMGAVTAQAKTTLLKATVNQAKSGTKVVSGKATRGAKIKISRAGVTYGVAKANKHGHFVMKLKRAVKGGWTYKVTVTKAGFKVKSGHFKVKKGKKQVKAVKPSTTTPVTPAPASKPSSTPATQSAPTKPIVPNAPKTSVNTRISSIDIEANQISGEIFGLNRQLDAVIFGQRKLDATQRAFLSNQIYQLQNRVNVFATRSGVSSATISSMNNELTMLRQKFNGLSNTVVLSGSTGTTKPASDVHLQNVVKTDKSASQQIAELQKQNQLLNESASKLDIQIANLNTKLETEKYLDESISKFLEKVSDELADAKEANQKRPSQKHEEYVKQIQQEYDQAVSQQEINKRNCLDALDDAKYKRQELRDQIQSNEVHIKSIQEAQKRAVTNN</sequence>
<evidence type="ECO:0000256" key="2">
    <source>
        <dbReference type="SAM" id="MobiDB-lite"/>
    </source>
</evidence>
<feature type="signal peptide" evidence="3">
    <location>
        <begin position="1"/>
        <end position="23"/>
    </location>
</feature>
<feature type="region of interest" description="Disordered" evidence="2">
    <location>
        <begin position="107"/>
        <end position="150"/>
    </location>
</feature>
<organism evidence="5 6">
    <name type="scientific">Lentilactobacillus hilgardii</name>
    <name type="common">Lactobacillus hilgardii</name>
    <dbReference type="NCBI Taxonomy" id="1588"/>
    <lineage>
        <taxon>Bacteria</taxon>
        <taxon>Bacillati</taxon>
        <taxon>Bacillota</taxon>
        <taxon>Bacilli</taxon>
        <taxon>Lactobacillales</taxon>
        <taxon>Lactobacillaceae</taxon>
        <taxon>Lentilactobacillus</taxon>
    </lineage>
</organism>
<gene>
    <name evidence="5" type="ORF">GQR93_04785</name>
</gene>
<keyword evidence="3" id="KW-0732">Signal</keyword>
<dbReference type="GeneID" id="69057667"/>
<reference evidence="5 6" key="1">
    <citation type="submission" date="2019-12" db="EMBL/GenBank/DDBJ databases">
        <title>Lactobacillus hilgardii FLUB.</title>
        <authorList>
            <person name="Gustaw K."/>
        </authorList>
    </citation>
    <scope>NUCLEOTIDE SEQUENCE [LARGE SCALE GENOMIC DNA]</scope>
    <source>
        <strain evidence="5 6">FLUB</strain>
    </source>
</reference>
<name>A0A6P1E8N2_LENHI</name>